<reference evidence="3" key="1">
    <citation type="submission" date="2023-01" db="EMBL/GenBank/DDBJ databases">
        <title>Metagenome sequencing of chrysophaentin producing Chrysophaeum taylorii.</title>
        <authorList>
            <person name="Davison J."/>
            <person name="Bewley C."/>
        </authorList>
    </citation>
    <scope>NUCLEOTIDE SEQUENCE</scope>
    <source>
        <strain evidence="3">NIES-1699</strain>
    </source>
</reference>
<keyword evidence="1" id="KW-0732">Signal</keyword>
<dbReference type="Gene3D" id="3.40.50.300">
    <property type="entry name" value="P-loop containing nucleotide triphosphate hydrolases"/>
    <property type="match status" value="1"/>
</dbReference>
<feature type="signal peptide" evidence="1">
    <location>
        <begin position="1"/>
        <end position="18"/>
    </location>
</feature>
<evidence type="ECO:0000313" key="3">
    <source>
        <dbReference type="EMBL" id="KAJ8606033.1"/>
    </source>
</evidence>
<dbReference type="EMBL" id="JAQMWT010000302">
    <property type="protein sequence ID" value="KAJ8606033.1"/>
    <property type="molecule type" value="Genomic_DNA"/>
</dbReference>
<dbReference type="InterPro" id="IPR053227">
    <property type="entry name" value="TRPL-trafficking_regulator"/>
</dbReference>
<dbReference type="AlphaFoldDB" id="A0AAD7UH48"/>
<gene>
    <name evidence="3" type="ORF">CTAYLR_010789</name>
</gene>
<evidence type="ECO:0000313" key="4">
    <source>
        <dbReference type="Proteomes" id="UP001230188"/>
    </source>
</evidence>
<dbReference type="Pfam" id="PF13521">
    <property type="entry name" value="AAA_28"/>
    <property type="match status" value="1"/>
</dbReference>
<sequence>MLLVALSGEALRVVVVTGGPCSGKTSTIDSLEGVTRVPEAATLYHRAGGQLPFSHNQPDRDLLWEAWLVELKISLENAAIARGGLVVCDRGVLDSRAYVDDWPRLLELLDTSQQELEARYDAVVHLDVAPPDAYSLGNAARTESYTQAVALGEQTLASWRGPIPMTRVRNTGSFNDKIRTARSAVLAASKITSHRRGRKVVQVPPSVIIARANRLATAADLDRVYPNSLRALRRIQDARRALVVT</sequence>
<dbReference type="GO" id="GO:0070300">
    <property type="term" value="F:phosphatidic acid binding"/>
    <property type="evidence" value="ECO:0007669"/>
    <property type="project" value="TreeGrafter"/>
</dbReference>
<organism evidence="3 4">
    <name type="scientific">Chrysophaeum taylorii</name>
    <dbReference type="NCBI Taxonomy" id="2483200"/>
    <lineage>
        <taxon>Eukaryota</taxon>
        <taxon>Sar</taxon>
        <taxon>Stramenopiles</taxon>
        <taxon>Ochrophyta</taxon>
        <taxon>Pelagophyceae</taxon>
        <taxon>Pelagomonadales</taxon>
        <taxon>Pelagomonadaceae</taxon>
        <taxon>Chrysophaeum</taxon>
    </lineage>
</organism>
<proteinExistence type="predicted"/>
<dbReference type="InterPro" id="IPR027417">
    <property type="entry name" value="P-loop_NTPase"/>
</dbReference>
<dbReference type="GO" id="GO:0005525">
    <property type="term" value="F:GTP binding"/>
    <property type="evidence" value="ECO:0007669"/>
    <property type="project" value="TreeGrafter"/>
</dbReference>
<feature type="chain" id="PRO_5042220900" description="NadR/Ttd14 AAA domain-containing protein" evidence="1">
    <location>
        <begin position="19"/>
        <end position="245"/>
    </location>
</feature>
<dbReference type="GO" id="GO:0035091">
    <property type="term" value="F:phosphatidylinositol binding"/>
    <property type="evidence" value="ECO:0007669"/>
    <property type="project" value="TreeGrafter"/>
</dbReference>
<evidence type="ECO:0000256" key="1">
    <source>
        <dbReference type="SAM" id="SignalP"/>
    </source>
</evidence>
<name>A0AAD7UH48_9STRA</name>
<keyword evidence="4" id="KW-1185">Reference proteome</keyword>
<accession>A0AAD7UH48</accession>
<dbReference type="PANTHER" id="PTHR34932">
    <property type="entry name" value="TRPL TRANSLOCATION DEFECT PROTEIN 14"/>
    <property type="match status" value="1"/>
</dbReference>
<dbReference type="PANTHER" id="PTHR34932:SF1">
    <property type="entry name" value="TRPL TRANSLOCATION DEFECT PROTEIN 14"/>
    <property type="match status" value="1"/>
</dbReference>
<feature type="domain" description="NadR/Ttd14 AAA" evidence="2">
    <location>
        <begin position="14"/>
        <end position="173"/>
    </location>
</feature>
<evidence type="ECO:0000259" key="2">
    <source>
        <dbReference type="Pfam" id="PF13521"/>
    </source>
</evidence>
<comment type="caution">
    <text evidence="3">The sequence shown here is derived from an EMBL/GenBank/DDBJ whole genome shotgun (WGS) entry which is preliminary data.</text>
</comment>
<dbReference type="SUPFAM" id="SSF52540">
    <property type="entry name" value="P-loop containing nucleoside triphosphate hydrolases"/>
    <property type="match status" value="1"/>
</dbReference>
<dbReference type="Proteomes" id="UP001230188">
    <property type="component" value="Unassembled WGS sequence"/>
</dbReference>
<dbReference type="InterPro" id="IPR038727">
    <property type="entry name" value="NadR/Ttd14_AAA_dom"/>
</dbReference>
<protein>
    <recommendedName>
        <fullName evidence="2">NadR/Ttd14 AAA domain-containing protein</fullName>
    </recommendedName>
</protein>